<dbReference type="Pfam" id="PF24295">
    <property type="entry name" value="DUF7480"/>
    <property type="match status" value="1"/>
</dbReference>
<evidence type="ECO:0000313" key="2">
    <source>
        <dbReference type="EMBL" id="SQK72810.1"/>
    </source>
</evidence>
<dbReference type="InterPro" id="IPR055903">
    <property type="entry name" value="DUF7480"/>
</dbReference>
<protein>
    <recommendedName>
        <fullName evidence="1">DUF7480 domain-containing protein</fullName>
    </recommendedName>
</protein>
<feature type="domain" description="DUF7480" evidence="1">
    <location>
        <begin position="27"/>
        <end position="126"/>
    </location>
</feature>
<reference evidence="2 3" key="1">
    <citation type="submission" date="2018-06" db="EMBL/GenBank/DDBJ databases">
        <authorList>
            <consortium name="Pathogen Informatics"/>
            <person name="Doyle S."/>
        </authorList>
    </citation>
    <scope>NUCLEOTIDE SEQUENCE [LARGE SCALE GENOMIC DNA]</scope>
    <source>
        <strain evidence="2 3">NCTC11468</strain>
    </source>
</reference>
<dbReference type="InterPro" id="IPR054657">
    <property type="entry name" value="T6SS_periplasmic_put"/>
</dbReference>
<sequence length="136" mass="14991">MMKFIILFISIVFLTSCHINDPRPENHRAKVSVAGGRVCITAPGAQGERITSLSINEIGSSENMIARTFTIDNAPVLFSDKCISDAGFTFAPGKSYIFSVNAIRIKENHTIENGNSYSVTFSVWKDNGKFKVKDIN</sequence>
<dbReference type="KEGG" id="tpty:NCTC11468_00932"/>
<dbReference type="PROSITE" id="PS51257">
    <property type="entry name" value="PROKAR_LIPOPROTEIN"/>
    <property type="match status" value="1"/>
</dbReference>
<organism evidence="2 3">
    <name type="scientific">Tatumella ptyseos</name>
    <dbReference type="NCBI Taxonomy" id="82987"/>
    <lineage>
        <taxon>Bacteria</taxon>
        <taxon>Pseudomonadati</taxon>
        <taxon>Pseudomonadota</taxon>
        <taxon>Gammaproteobacteria</taxon>
        <taxon>Enterobacterales</taxon>
        <taxon>Erwiniaceae</taxon>
        <taxon>Tatumella</taxon>
    </lineage>
</organism>
<dbReference type="NCBIfam" id="NF045617">
    <property type="entry name" value="mostly_LP"/>
    <property type="match status" value="1"/>
</dbReference>
<dbReference type="RefSeq" id="WP_029989906.1">
    <property type="nucleotide sequence ID" value="NZ_LS483499.1"/>
</dbReference>
<evidence type="ECO:0000259" key="1">
    <source>
        <dbReference type="Pfam" id="PF24295"/>
    </source>
</evidence>
<gene>
    <name evidence="2" type="ORF">NCTC11468_00932</name>
</gene>
<dbReference type="Proteomes" id="UP000248758">
    <property type="component" value="Chromosome 1"/>
</dbReference>
<name>A0A2X5PH95_9GAMM</name>
<dbReference type="EMBL" id="LS483499">
    <property type="protein sequence ID" value="SQK72810.1"/>
    <property type="molecule type" value="Genomic_DNA"/>
</dbReference>
<accession>A0A2X5PH95</accession>
<dbReference type="AlphaFoldDB" id="A0A2X5PH95"/>
<proteinExistence type="predicted"/>
<evidence type="ECO:0000313" key="3">
    <source>
        <dbReference type="Proteomes" id="UP000248758"/>
    </source>
</evidence>